<accession>A0A934IKV6</accession>
<name>A0A934IKV6_9HYPH</name>
<dbReference type="EMBL" id="JAEKJA010000001">
    <property type="protein sequence ID" value="MBJ3774157.1"/>
    <property type="molecule type" value="Genomic_DNA"/>
</dbReference>
<protein>
    <submittedName>
        <fullName evidence="1">DUF2783 domain-containing protein</fullName>
    </submittedName>
</protein>
<organism evidence="1 2">
    <name type="scientific">Acuticoccus mangrovi</name>
    <dbReference type="NCBI Taxonomy" id="2796142"/>
    <lineage>
        <taxon>Bacteria</taxon>
        <taxon>Pseudomonadati</taxon>
        <taxon>Pseudomonadota</taxon>
        <taxon>Alphaproteobacteria</taxon>
        <taxon>Hyphomicrobiales</taxon>
        <taxon>Amorphaceae</taxon>
        <taxon>Acuticoccus</taxon>
    </lineage>
</organism>
<dbReference type="AlphaFoldDB" id="A0A934IKV6"/>
<evidence type="ECO:0000313" key="2">
    <source>
        <dbReference type="Proteomes" id="UP000609531"/>
    </source>
</evidence>
<dbReference type="RefSeq" id="WP_198880058.1">
    <property type="nucleotide sequence ID" value="NZ_JAEKJA010000001.1"/>
</dbReference>
<dbReference type="Proteomes" id="UP000609531">
    <property type="component" value="Unassembled WGS sequence"/>
</dbReference>
<dbReference type="Pfam" id="PF10932">
    <property type="entry name" value="DUF2783"/>
    <property type="match status" value="1"/>
</dbReference>
<gene>
    <name evidence="1" type="ORF">JCR33_00545</name>
</gene>
<proteinExistence type="predicted"/>
<evidence type="ECO:0000313" key="1">
    <source>
        <dbReference type="EMBL" id="MBJ3774157.1"/>
    </source>
</evidence>
<keyword evidence="2" id="KW-1185">Reference proteome</keyword>
<reference evidence="1" key="1">
    <citation type="submission" date="2020-12" db="EMBL/GenBank/DDBJ databases">
        <title>Bacterial taxonomy.</title>
        <authorList>
            <person name="Pan X."/>
        </authorList>
    </citation>
    <scope>NUCLEOTIDE SEQUENCE</scope>
    <source>
        <strain evidence="1">B2012</strain>
    </source>
</reference>
<comment type="caution">
    <text evidence="1">The sequence shown here is derived from an EMBL/GenBank/DDBJ whole genome shotgun (WGS) entry which is preliminary data.</text>
</comment>
<dbReference type="InterPro" id="IPR021233">
    <property type="entry name" value="DUF2783"/>
</dbReference>
<sequence>MDSATYRLGLDGDEIYAELLALHEGLSEAESAALNARLVLLLVNAVGERSRVEAAFAAARRPKG</sequence>